<dbReference type="OrthoDB" id="10018191at2759"/>
<accession>A0A0D2K5B7</accession>
<dbReference type="STRING" id="1442371.A0A0D2K5B7"/>
<dbReference type="GeneID" id="27709390"/>
<protein>
    <recommendedName>
        <fullName evidence="3">Transcription factor domain-containing protein</fullName>
    </recommendedName>
</protein>
<gene>
    <name evidence="1" type="ORF">Z520_03644</name>
</gene>
<proteinExistence type="predicted"/>
<evidence type="ECO:0008006" key="3">
    <source>
        <dbReference type="Google" id="ProtNLM"/>
    </source>
</evidence>
<sequence>MVRDPYRFDLNDFLEPDQHPISFDEIALFPGEFANDRPYGDFANIDGALSASYFYSPLAESFNPESFDANNFDPDLAPSLSTRQVNGSSKESARNETRRLATAYTMLCAYSTASHPARPSSPQSVKAHERYTQNLRRLGPPDYDDVVINVFIGLFQRHIAPTFSCFQGFRIGPSTPAEVYLGVAAVGGLYCQVPKADIVAKWLQRIAKRKLLTVVHIQHPTTLLDNLSILQAVSHNQEPSSMIWPLGWLDLRGIGADFSPIKYVLMEIFAFISHDPRTLFLLEVFHCQVVQAFRASNLEQDNGLTPDSDRRSLLNALDLLECYRTVFQQRPARFYPLAFTNSMSLINQDPMPDTANWNRGTLRSLVLSFLSCHEPCCKIESSSLSLQSLSMLAVLTSYDCRLPGLRLRYLKLADDTSPHPSHELRLEFLELALQKWLRSHVVQPDAGPLMLYHLVHLRIYCNLTAIDRLAHWAIASKSSFSSAPLPGAPTPGQCFTSSQSQDKAAWHATKILEIAKGPGFDAKASDNVMHLKKDAGQDKTEVIHYSHAVYYASMVMWCSTTSSPFSSRQSKLSTGDSMTALSILRQGVELLSHSAALVSKAFQQILKSL</sequence>
<evidence type="ECO:0000313" key="2">
    <source>
        <dbReference type="Proteomes" id="UP000053411"/>
    </source>
</evidence>
<dbReference type="Proteomes" id="UP000053411">
    <property type="component" value="Unassembled WGS sequence"/>
</dbReference>
<dbReference type="RefSeq" id="XP_016635100.1">
    <property type="nucleotide sequence ID" value="XM_016774154.1"/>
</dbReference>
<dbReference type="EMBL" id="KN848066">
    <property type="protein sequence ID" value="KIY00978.1"/>
    <property type="molecule type" value="Genomic_DNA"/>
</dbReference>
<reference evidence="1 2" key="1">
    <citation type="submission" date="2015-01" db="EMBL/GenBank/DDBJ databases">
        <title>The Genome Sequence of Fonsecaea multimorphosa CBS 102226.</title>
        <authorList>
            <consortium name="The Broad Institute Genomics Platform"/>
            <person name="Cuomo C."/>
            <person name="de Hoog S."/>
            <person name="Gorbushina A."/>
            <person name="Stielow B."/>
            <person name="Teixiera M."/>
            <person name="Abouelleil A."/>
            <person name="Chapman S.B."/>
            <person name="Priest M."/>
            <person name="Young S.K."/>
            <person name="Wortman J."/>
            <person name="Nusbaum C."/>
            <person name="Birren B."/>
        </authorList>
    </citation>
    <scope>NUCLEOTIDE SEQUENCE [LARGE SCALE GENOMIC DNA]</scope>
    <source>
        <strain evidence="1 2">CBS 102226</strain>
    </source>
</reference>
<dbReference type="VEuPathDB" id="FungiDB:Z520_03644"/>
<evidence type="ECO:0000313" key="1">
    <source>
        <dbReference type="EMBL" id="KIY00978.1"/>
    </source>
</evidence>
<keyword evidence="2" id="KW-1185">Reference proteome</keyword>
<dbReference type="AlphaFoldDB" id="A0A0D2K5B7"/>
<name>A0A0D2K5B7_9EURO</name>
<organism evidence="1 2">
    <name type="scientific">Fonsecaea multimorphosa CBS 102226</name>
    <dbReference type="NCBI Taxonomy" id="1442371"/>
    <lineage>
        <taxon>Eukaryota</taxon>
        <taxon>Fungi</taxon>
        <taxon>Dikarya</taxon>
        <taxon>Ascomycota</taxon>
        <taxon>Pezizomycotina</taxon>
        <taxon>Eurotiomycetes</taxon>
        <taxon>Chaetothyriomycetidae</taxon>
        <taxon>Chaetothyriales</taxon>
        <taxon>Herpotrichiellaceae</taxon>
        <taxon>Fonsecaea</taxon>
    </lineage>
</organism>